<keyword evidence="8" id="KW-1185">Reference proteome</keyword>
<dbReference type="Proteomes" id="UP000308038">
    <property type="component" value="Unassembled WGS sequence"/>
</dbReference>
<accession>A0ABY2QMK3</accession>
<evidence type="ECO:0000256" key="3">
    <source>
        <dbReference type="ARBA" id="ARBA00023015"/>
    </source>
</evidence>
<dbReference type="InterPro" id="IPR036390">
    <property type="entry name" value="WH_DNA-bd_sf"/>
</dbReference>
<name>A0ABY2QMK3_9SPHN</name>
<dbReference type="Pfam" id="PF22381">
    <property type="entry name" value="Staph_reg_Sar_Rot"/>
    <property type="match status" value="1"/>
</dbReference>
<dbReference type="PROSITE" id="PS50995">
    <property type="entry name" value="HTH_MARR_2"/>
    <property type="match status" value="1"/>
</dbReference>
<keyword evidence="4" id="KW-0238">DNA-binding</keyword>
<dbReference type="Gene3D" id="1.10.10.10">
    <property type="entry name" value="Winged helix-like DNA-binding domain superfamily/Winged helix DNA-binding domain"/>
    <property type="match status" value="1"/>
</dbReference>
<feature type="domain" description="HTH marR-type" evidence="6">
    <location>
        <begin position="21"/>
        <end position="151"/>
    </location>
</feature>
<dbReference type="PANTHER" id="PTHR33164:SF5">
    <property type="entry name" value="ORGANIC HYDROPEROXIDE RESISTANCE TRANSCRIPTIONAL REGULATOR"/>
    <property type="match status" value="1"/>
</dbReference>
<evidence type="ECO:0000256" key="4">
    <source>
        <dbReference type="ARBA" id="ARBA00023125"/>
    </source>
</evidence>
<dbReference type="SMART" id="SM00347">
    <property type="entry name" value="HTH_MARR"/>
    <property type="match status" value="1"/>
</dbReference>
<sequence length="166" mass="18522">MHSGGAAALPADFASEALKLEWQLCFPLYAASNLLTRLYRPALDELGLTYPQYLVMLVLWENDRQSVSQIGRRLYLDSGTLTPLLKRMEANGLIARRRDVEDERRVLISLTAKGDKLRDVARHVPEKMVTNPALTPEEGETLRRIARKLVENLAARPELSGRGGAG</sequence>
<dbReference type="PANTHER" id="PTHR33164">
    <property type="entry name" value="TRANSCRIPTIONAL REGULATOR, MARR FAMILY"/>
    <property type="match status" value="1"/>
</dbReference>
<comment type="caution">
    <text evidence="7">The sequence shown here is derived from an EMBL/GenBank/DDBJ whole genome shotgun (WGS) entry which is preliminary data.</text>
</comment>
<evidence type="ECO:0000256" key="1">
    <source>
        <dbReference type="ARBA" id="ARBA00004496"/>
    </source>
</evidence>
<comment type="subcellular location">
    <subcellularLocation>
        <location evidence="1">Cytoplasm</location>
    </subcellularLocation>
</comment>
<keyword evidence="3" id="KW-0805">Transcription regulation</keyword>
<dbReference type="PRINTS" id="PR00598">
    <property type="entry name" value="HTHMARR"/>
</dbReference>
<dbReference type="InterPro" id="IPR000835">
    <property type="entry name" value="HTH_MarR-typ"/>
</dbReference>
<reference evidence="7 8" key="1">
    <citation type="submission" date="2019-04" db="EMBL/GenBank/DDBJ databases">
        <title>Microbes associate with the intestines of laboratory mice.</title>
        <authorList>
            <person name="Navarre W."/>
            <person name="Wong E."/>
            <person name="Huang K.C."/>
            <person name="Tropini C."/>
            <person name="Ng K."/>
            <person name="Yu B."/>
        </authorList>
    </citation>
    <scope>NUCLEOTIDE SEQUENCE [LARGE SCALE GENOMIC DNA]</scope>
    <source>
        <strain evidence="7 8">NM83_B4-11</strain>
    </source>
</reference>
<proteinExistence type="predicted"/>
<organism evidence="7 8">
    <name type="scientific">Sphingomonas olei</name>
    <dbReference type="NCBI Taxonomy" id="1886787"/>
    <lineage>
        <taxon>Bacteria</taxon>
        <taxon>Pseudomonadati</taxon>
        <taxon>Pseudomonadota</taxon>
        <taxon>Alphaproteobacteria</taxon>
        <taxon>Sphingomonadales</taxon>
        <taxon>Sphingomonadaceae</taxon>
        <taxon>Sphingomonas</taxon>
    </lineage>
</organism>
<evidence type="ECO:0000256" key="5">
    <source>
        <dbReference type="ARBA" id="ARBA00023163"/>
    </source>
</evidence>
<protein>
    <submittedName>
        <fullName evidence="7">MarR family transcriptional regulator</fullName>
    </submittedName>
</protein>
<dbReference type="EMBL" id="SSTI01000001">
    <property type="protein sequence ID" value="THG42279.1"/>
    <property type="molecule type" value="Genomic_DNA"/>
</dbReference>
<keyword evidence="2" id="KW-0963">Cytoplasm</keyword>
<evidence type="ECO:0000313" key="7">
    <source>
        <dbReference type="EMBL" id="THG42279.1"/>
    </source>
</evidence>
<evidence type="ECO:0000313" key="8">
    <source>
        <dbReference type="Proteomes" id="UP000308038"/>
    </source>
</evidence>
<dbReference type="InterPro" id="IPR039422">
    <property type="entry name" value="MarR/SlyA-like"/>
</dbReference>
<evidence type="ECO:0000256" key="2">
    <source>
        <dbReference type="ARBA" id="ARBA00022490"/>
    </source>
</evidence>
<evidence type="ECO:0000259" key="6">
    <source>
        <dbReference type="PROSITE" id="PS50995"/>
    </source>
</evidence>
<dbReference type="InterPro" id="IPR036388">
    <property type="entry name" value="WH-like_DNA-bd_sf"/>
</dbReference>
<keyword evidence="5" id="KW-0804">Transcription</keyword>
<dbReference type="SUPFAM" id="SSF46785">
    <property type="entry name" value="Winged helix' DNA-binding domain"/>
    <property type="match status" value="1"/>
</dbReference>
<dbReference type="InterPro" id="IPR055166">
    <property type="entry name" value="Transc_reg_Sar_Rot_HTH"/>
</dbReference>
<gene>
    <name evidence="7" type="ORF">E5988_00425</name>
</gene>